<dbReference type="PANTHER" id="PTHR19136">
    <property type="entry name" value="MOLYBDENUM COFACTOR GUANYLYLTRANSFERASE"/>
    <property type="match status" value="1"/>
</dbReference>
<keyword evidence="1 4" id="KW-0808">Transferase</keyword>
<feature type="region of interest" description="Disordered" evidence="2">
    <location>
        <begin position="1"/>
        <end position="24"/>
    </location>
</feature>
<dbReference type="PANTHER" id="PTHR19136:SF81">
    <property type="entry name" value="MOLYBDENUM COFACTOR GUANYLYLTRANSFERASE"/>
    <property type="match status" value="1"/>
</dbReference>
<proteinExistence type="predicted"/>
<evidence type="ECO:0000313" key="5">
    <source>
        <dbReference type="Proteomes" id="UP000722989"/>
    </source>
</evidence>
<dbReference type="SUPFAM" id="SSF53448">
    <property type="entry name" value="Nucleotide-diphospho-sugar transferases"/>
    <property type="match status" value="1"/>
</dbReference>
<evidence type="ECO:0000256" key="1">
    <source>
        <dbReference type="ARBA" id="ARBA00022679"/>
    </source>
</evidence>
<dbReference type="EMBL" id="JAATVY010000002">
    <property type="protein sequence ID" value="NJC68728.1"/>
    <property type="molecule type" value="Genomic_DNA"/>
</dbReference>
<gene>
    <name evidence="4" type="ORF">HC031_03150</name>
</gene>
<dbReference type="InterPro" id="IPR029044">
    <property type="entry name" value="Nucleotide-diphossugar_trans"/>
</dbReference>
<comment type="caution">
    <text evidence="4">The sequence shown here is derived from an EMBL/GenBank/DDBJ whole genome shotgun (WGS) entry which is preliminary data.</text>
</comment>
<evidence type="ECO:0000259" key="3">
    <source>
        <dbReference type="Pfam" id="PF12804"/>
    </source>
</evidence>
<accession>A0ABX0XRZ2</accession>
<dbReference type="InterPro" id="IPR025877">
    <property type="entry name" value="MobA-like_NTP_Trfase"/>
</dbReference>
<dbReference type="Pfam" id="PF12804">
    <property type="entry name" value="NTP_transf_3"/>
    <property type="match status" value="1"/>
</dbReference>
<protein>
    <submittedName>
        <fullName evidence="4">NTP transferase domain-containing protein</fullName>
    </submittedName>
</protein>
<dbReference type="GO" id="GO:0016740">
    <property type="term" value="F:transferase activity"/>
    <property type="evidence" value="ECO:0007669"/>
    <property type="project" value="UniProtKB-KW"/>
</dbReference>
<name>A0ABX0XRZ2_9ACTN</name>
<organism evidence="4 5">
    <name type="scientific">Planosporangium thailandense</name>
    <dbReference type="NCBI Taxonomy" id="765197"/>
    <lineage>
        <taxon>Bacteria</taxon>
        <taxon>Bacillati</taxon>
        <taxon>Actinomycetota</taxon>
        <taxon>Actinomycetes</taxon>
        <taxon>Micromonosporales</taxon>
        <taxon>Micromonosporaceae</taxon>
        <taxon>Planosporangium</taxon>
    </lineage>
</organism>
<sequence>MPLVHSAHTRSRTRRSDRQTGPVTEGYAAVVLAGGESRRLGGRDKPGLPVGGRPMLRRVLDAVADAAPRVVVGPARSGLPADVVQAREHPPGGGPVAALAAGLATLVAGSGQVAGSGEAAGSGKAAGSGEVAGFVAVLAADLPFLTAAEIGALRRAAATGGLDGAVLVDAEGRQQWLCGVWRTAALRDRVAELDPPAGRSMRALMSGLRVRGVDHPATAFPPPWYDCDTEDDYRRAEEWT</sequence>
<reference evidence="4 5" key="1">
    <citation type="submission" date="2020-03" db="EMBL/GenBank/DDBJ databases">
        <title>WGS of the type strain of Planosporangium spp.</title>
        <authorList>
            <person name="Thawai C."/>
        </authorList>
    </citation>
    <scope>NUCLEOTIDE SEQUENCE [LARGE SCALE GENOMIC DNA]</scope>
    <source>
        <strain evidence="4 5">TBRC 5610</strain>
    </source>
</reference>
<evidence type="ECO:0000313" key="4">
    <source>
        <dbReference type="EMBL" id="NJC68728.1"/>
    </source>
</evidence>
<evidence type="ECO:0000256" key="2">
    <source>
        <dbReference type="SAM" id="MobiDB-lite"/>
    </source>
</evidence>
<feature type="domain" description="MobA-like NTP transferase" evidence="3">
    <location>
        <begin position="29"/>
        <end position="205"/>
    </location>
</feature>
<dbReference type="Proteomes" id="UP000722989">
    <property type="component" value="Unassembled WGS sequence"/>
</dbReference>
<dbReference type="Gene3D" id="3.90.550.10">
    <property type="entry name" value="Spore Coat Polysaccharide Biosynthesis Protein SpsA, Chain A"/>
    <property type="match status" value="1"/>
</dbReference>
<keyword evidence="5" id="KW-1185">Reference proteome</keyword>